<dbReference type="Proteomes" id="UP000075886">
    <property type="component" value="Unassembled WGS sequence"/>
</dbReference>
<name>A0A182QPG4_9DIPT</name>
<dbReference type="AlphaFoldDB" id="A0A182QPG4"/>
<accession>A0A182QPG4</accession>
<sequence length="267" mass="26902">MTAADEVNCELTPTPVSCITYEVSPLATSLIAQQAPLTATSLSVPTSATSSGTSVQTIANIDELIGYSKATSIPLVTTAAGSSGLELTALPSGVNDGSSGTGNLYHHYGTSAAESDTTALVETGSVISIANRASRSSNSFGRESSSSRKLEKDSNRGACVIIHAANDGTSSSGAGVTSSSTSGNEMLSVFEAIGTGSLSGGVSYDAGVTVTSTSGGRASVVSCVSPGAEQQQQQRASGGVYRGMPKMQRVLQPASTGGTQRFLWPFP</sequence>
<evidence type="ECO:0000313" key="1">
    <source>
        <dbReference type="EnsemblMetazoa" id="AFAF014248-PA"/>
    </source>
</evidence>
<dbReference type="VEuPathDB" id="VectorBase:AFAF014248"/>
<protein>
    <submittedName>
        <fullName evidence="1">Uncharacterized protein</fullName>
    </submittedName>
</protein>
<reference evidence="2" key="1">
    <citation type="submission" date="2014-01" db="EMBL/GenBank/DDBJ databases">
        <title>The Genome Sequence of Anopheles farauti FAR1 (V2).</title>
        <authorList>
            <consortium name="The Broad Institute Genomics Platform"/>
            <person name="Neafsey D.E."/>
            <person name="Besansky N."/>
            <person name="Howell P."/>
            <person name="Walton C."/>
            <person name="Young S.K."/>
            <person name="Zeng Q."/>
            <person name="Gargeya S."/>
            <person name="Fitzgerald M."/>
            <person name="Haas B."/>
            <person name="Abouelleil A."/>
            <person name="Allen A.W."/>
            <person name="Alvarado L."/>
            <person name="Arachchi H.M."/>
            <person name="Berlin A.M."/>
            <person name="Chapman S.B."/>
            <person name="Gainer-Dewar J."/>
            <person name="Goldberg J."/>
            <person name="Griggs A."/>
            <person name="Gujja S."/>
            <person name="Hansen M."/>
            <person name="Howarth C."/>
            <person name="Imamovic A."/>
            <person name="Ireland A."/>
            <person name="Larimer J."/>
            <person name="McCowan C."/>
            <person name="Murphy C."/>
            <person name="Pearson M."/>
            <person name="Poon T.W."/>
            <person name="Priest M."/>
            <person name="Roberts A."/>
            <person name="Saif S."/>
            <person name="Shea T."/>
            <person name="Sisk P."/>
            <person name="Sykes S."/>
            <person name="Wortman J."/>
            <person name="Nusbaum C."/>
            <person name="Birren B."/>
        </authorList>
    </citation>
    <scope>NUCLEOTIDE SEQUENCE [LARGE SCALE GENOMIC DNA]</scope>
    <source>
        <strain evidence="2">FAR1</strain>
    </source>
</reference>
<reference evidence="1" key="2">
    <citation type="submission" date="2020-05" db="UniProtKB">
        <authorList>
            <consortium name="EnsemblMetazoa"/>
        </authorList>
    </citation>
    <scope>IDENTIFICATION</scope>
    <source>
        <strain evidence="1">FAR1</strain>
    </source>
</reference>
<organism evidence="1 2">
    <name type="scientific">Anopheles farauti</name>
    <dbReference type="NCBI Taxonomy" id="69004"/>
    <lineage>
        <taxon>Eukaryota</taxon>
        <taxon>Metazoa</taxon>
        <taxon>Ecdysozoa</taxon>
        <taxon>Arthropoda</taxon>
        <taxon>Hexapoda</taxon>
        <taxon>Insecta</taxon>
        <taxon>Pterygota</taxon>
        <taxon>Neoptera</taxon>
        <taxon>Endopterygota</taxon>
        <taxon>Diptera</taxon>
        <taxon>Nematocera</taxon>
        <taxon>Culicoidea</taxon>
        <taxon>Culicidae</taxon>
        <taxon>Anophelinae</taxon>
        <taxon>Anopheles</taxon>
    </lineage>
</organism>
<dbReference type="EMBL" id="AXCN02000458">
    <property type="status" value="NOT_ANNOTATED_CDS"/>
    <property type="molecule type" value="Genomic_DNA"/>
</dbReference>
<dbReference type="EnsemblMetazoa" id="AFAF014248-RA">
    <property type="protein sequence ID" value="AFAF014248-PA"/>
    <property type="gene ID" value="AFAF014248"/>
</dbReference>
<keyword evidence="2" id="KW-1185">Reference proteome</keyword>
<evidence type="ECO:0000313" key="2">
    <source>
        <dbReference type="Proteomes" id="UP000075886"/>
    </source>
</evidence>
<proteinExistence type="predicted"/>